<dbReference type="EMBL" id="MJGC01000110">
    <property type="protein sequence ID" value="OEJ72822.1"/>
    <property type="molecule type" value="Genomic_DNA"/>
</dbReference>
<gene>
    <name evidence="1" type="ORF">BH720_22895</name>
</gene>
<dbReference type="STRING" id="1781255.BH720_22895"/>
<dbReference type="InterPro" id="IPR021705">
    <property type="entry name" value="DUF3288"/>
</dbReference>
<evidence type="ECO:0008006" key="2">
    <source>
        <dbReference type="Google" id="ProtNLM"/>
    </source>
</evidence>
<comment type="caution">
    <text evidence="1">The sequence shown here is derived from an EMBL/GenBank/DDBJ whole genome shotgun (WGS) entry which is preliminary data.</text>
</comment>
<organism evidence="1">
    <name type="scientific">Desertifilum tharense IPPAS B-1220</name>
    <dbReference type="NCBI Taxonomy" id="1781255"/>
    <lineage>
        <taxon>Bacteria</taxon>
        <taxon>Bacillati</taxon>
        <taxon>Cyanobacteriota</taxon>
        <taxon>Cyanophyceae</taxon>
        <taxon>Desertifilales</taxon>
        <taxon>Desertifilaceae</taxon>
        <taxon>Desertifilum</taxon>
    </lineage>
</organism>
<reference evidence="1" key="1">
    <citation type="submission" date="2016-09" db="EMBL/GenBank/DDBJ databases">
        <title>Draft genome of thermotolerant cyanobacterium Desertifilum sp. strain IPPAS B-1220.</title>
        <authorList>
            <person name="Sinetova M.A."/>
            <person name="Bolakhan K."/>
            <person name="Zayadan B.K."/>
            <person name="Mironov K.S."/>
            <person name="Ustinova V."/>
            <person name="Kupriyanova E.V."/>
            <person name="Sidorov R.A."/>
            <person name="Skrypnik A.N."/>
            <person name="Gogoleva N.E."/>
            <person name="Gogolev Y.V."/>
            <person name="Los D.A."/>
        </authorList>
    </citation>
    <scope>NUCLEOTIDE SEQUENCE [LARGE SCALE GENOMIC DNA]</scope>
    <source>
        <strain evidence="1">IPPAS B-1220</strain>
    </source>
</reference>
<accession>A0A1E5QDS9</accession>
<evidence type="ECO:0000313" key="1">
    <source>
        <dbReference type="EMBL" id="OEJ72822.1"/>
    </source>
</evidence>
<proteinExistence type="predicted"/>
<dbReference type="RefSeq" id="WP_069969538.1">
    <property type="nucleotide sequence ID" value="NZ_CM124774.1"/>
</dbReference>
<dbReference type="OrthoDB" id="514226at2"/>
<protein>
    <recommendedName>
        <fullName evidence="2">DUF3288 domain-containing protein</fullName>
    </recommendedName>
</protein>
<sequence>MFDSSNGKDQQHPQYNRDRLLVDELLRVIGAPTEYHLAELARLKVRYQGFPGARDLQRDLEKTLLQWQLTEDELYERTRQIHAIGRVYQQSPDGQQEDWS</sequence>
<dbReference type="Pfam" id="PF11691">
    <property type="entry name" value="DUF3288"/>
    <property type="match status" value="1"/>
</dbReference>
<dbReference type="AlphaFoldDB" id="A0A1E5QDS9"/>
<name>A0A1E5QDS9_9CYAN</name>